<dbReference type="Pfam" id="PF00005">
    <property type="entry name" value="ABC_tran"/>
    <property type="match status" value="2"/>
</dbReference>
<gene>
    <name evidence="4" type="primary">yheS</name>
    <name evidence="4" type="ORF">NCTC10138_01107</name>
</gene>
<dbReference type="GO" id="GO:0005524">
    <property type="term" value="F:ATP binding"/>
    <property type="evidence" value="ECO:0007669"/>
    <property type="project" value="UniProtKB-KW"/>
</dbReference>
<dbReference type="InterPro" id="IPR051309">
    <property type="entry name" value="ABCF_ATPase"/>
</dbReference>
<name>A0A449BE68_HAPAX</name>
<dbReference type="InterPro" id="IPR032781">
    <property type="entry name" value="ABC_tran_Xtn"/>
</dbReference>
<dbReference type="GO" id="GO:0016887">
    <property type="term" value="F:ATP hydrolysis activity"/>
    <property type="evidence" value="ECO:0007669"/>
    <property type="project" value="InterPro"/>
</dbReference>
<evidence type="ECO:0000256" key="1">
    <source>
        <dbReference type="ARBA" id="ARBA00022741"/>
    </source>
</evidence>
<dbReference type="InterPro" id="IPR017871">
    <property type="entry name" value="ABC_transporter-like_CS"/>
</dbReference>
<dbReference type="SMART" id="SM00382">
    <property type="entry name" value="AAA"/>
    <property type="match status" value="2"/>
</dbReference>
<dbReference type="EMBL" id="LR215048">
    <property type="protein sequence ID" value="VEU80726.1"/>
    <property type="molecule type" value="Genomic_DNA"/>
</dbReference>
<proteinExistence type="predicted"/>
<feature type="domain" description="ABC transporter" evidence="3">
    <location>
        <begin position="2"/>
        <end position="259"/>
    </location>
</feature>
<dbReference type="AlphaFoldDB" id="A0A449BE68"/>
<keyword evidence="2 4" id="KW-0067">ATP-binding</keyword>
<evidence type="ECO:0000256" key="2">
    <source>
        <dbReference type="ARBA" id="ARBA00022840"/>
    </source>
</evidence>
<evidence type="ECO:0000259" key="3">
    <source>
        <dbReference type="PROSITE" id="PS50893"/>
    </source>
</evidence>
<dbReference type="Pfam" id="PF12848">
    <property type="entry name" value="ABC_tran_Xtn"/>
    <property type="match status" value="1"/>
</dbReference>
<dbReference type="InterPro" id="IPR027417">
    <property type="entry name" value="P-loop_NTPase"/>
</dbReference>
<dbReference type="PROSITE" id="PS00211">
    <property type="entry name" value="ABC_TRANSPORTER_1"/>
    <property type="match status" value="1"/>
</dbReference>
<dbReference type="STRING" id="1278311.GCA_000428705_01363"/>
<evidence type="ECO:0000313" key="5">
    <source>
        <dbReference type="Proteomes" id="UP000289841"/>
    </source>
</evidence>
<dbReference type="PANTHER" id="PTHR42855">
    <property type="entry name" value="ABC TRANSPORTER ATP-BINDING SUBUNIT"/>
    <property type="match status" value="1"/>
</dbReference>
<dbReference type="PANTHER" id="PTHR42855:SF2">
    <property type="entry name" value="DRUG RESISTANCE ABC TRANSPORTER,ATP-BINDING PROTEIN"/>
    <property type="match status" value="1"/>
</dbReference>
<sequence length="512" mass="59204">MIDGNNITFSYSSELIYKDASFRLLRGEHAVLVGENGAGKSTLMKMIAKVLVPDQGEIKWLPNIKVGYLDQYMSLKETDLVGDYLYDVFKDLFKKEEDMNKLYERISNESLNDSEIDRLLHYASSIQEELIDKDFYSMKSQVSNIIHGLGLSMDVLEKEIKHLSSGMRSKIILGKLLLEENDVILLDEPTNFLDIQHVDWLSKFLRDYQKAFLVISHNESFLREIANVVLAVENRTISRYKGSFDFYLKEREVRFDQHQKEYEAQKRFIKETEDFISKNIVRASTTKRAQSRRKMLSKLTKIEKFDNKAEYTFNFPIKLQTGKEVLVLNDLEIGYNNIPLLDKQNFVIRNQDKVVITGKNGIGKSTLINTITSNIPKISGEFKWDKNVKISYLKQDDFYQTEDIAFDVVRIGYPNLNNTEVQSLLATYGITYEMSHRPVKTLSGGEQTKIKIALLKNNFGNVLIMDEPTNHLDHAAKEALKTALNEYQGTLILVSHEKDFYEEICDYEISLF</sequence>
<dbReference type="PROSITE" id="PS50893">
    <property type="entry name" value="ABC_TRANSPORTER_2"/>
    <property type="match status" value="2"/>
</dbReference>
<dbReference type="InterPro" id="IPR003439">
    <property type="entry name" value="ABC_transporter-like_ATP-bd"/>
</dbReference>
<dbReference type="RefSeq" id="WP_026390807.1">
    <property type="nucleotide sequence ID" value="NZ_LR215048.1"/>
</dbReference>
<dbReference type="InterPro" id="IPR003593">
    <property type="entry name" value="AAA+_ATPase"/>
</dbReference>
<protein>
    <submittedName>
        <fullName evidence="4">ABC transporter ATP-binding protein</fullName>
    </submittedName>
</protein>
<dbReference type="SUPFAM" id="SSF52540">
    <property type="entry name" value="P-loop containing nucleoside triphosphate hydrolases"/>
    <property type="match status" value="2"/>
</dbReference>
<dbReference type="Gene3D" id="3.40.50.300">
    <property type="entry name" value="P-loop containing nucleotide triphosphate hydrolases"/>
    <property type="match status" value="2"/>
</dbReference>
<dbReference type="KEGG" id="aaxa:NCTC10138_01107"/>
<dbReference type="CDD" id="cd03221">
    <property type="entry name" value="ABCF_EF-3"/>
    <property type="match status" value="2"/>
</dbReference>
<evidence type="ECO:0000313" key="4">
    <source>
        <dbReference type="EMBL" id="VEU80726.1"/>
    </source>
</evidence>
<feature type="domain" description="ABC transporter" evidence="3">
    <location>
        <begin position="326"/>
        <end position="512"/>
    </location>
</feature>
<dbReference type="FunFam" id="3.40.50.300:FF:000011">
    <property type="entry name" value="Putative ABC transporter ATP-binding component"/>
    <property type="match status" value="1"/>
</dbReference>
<accession>A0A449BE68</accession>
<reference evidence="4 5" key="1">
    <citation type="submission" date="2019-01" db="EMBL/GenBank/DDBJ databases">
        <authorList>
            <consortium name="Pathogen Informatics"/>
        </authorList>
    </citation>
    <scope>NUCLEOTIDE SEQUENCE [LARGE SCALE GENOMIC DNA]</scope>
    <source>
        <strain evidence="4 5">NCTC10138</strain>
    </source>
</reference>
<dbReference type="Proteomes" id="UP000289841">
    <property type="component" value="Chromosome"/>
</dbReference>
<keyword evidence="1" id="KW-0547">Nucleotide-binding</keyword>
<keyword evidence="5" id="KW-1185">Reference proteome</keyword>
<organism evidence="4 5">
    <name type="scientific">Haploplasma axanthum</name>
    <name type="common">Acholeplasma axanthum</name>
    <dbReference type="NCBI Taxonomy" id="29552"/>
    <lineage>
        <taxon>Bacteria</taxon>
        <taxon>Bacillati</taxon>
        <taxon>Mycoplasmatota</taxon>
        <taxon>Mollicutes</taxon>
        <taxon>Acholeplasmatales</taxon>
        <taxon>Acholeplasmataceae</taxon>
        <taxon>Haploplasma</taxon>
    </lineage>
</organism>
<dbReference type="OrthoDB" id="9801441at2"/>